<evidence type="ECO:0000313" key="2">
    <source>
        <dbReference type="EMBL" id="KAF2786058.1"/>
    </source>
</evidence>
<feature type="region of interest" description="Disordered" evidence="1">
    <location>
        <begin position="74"/>
        <end position="93"/>
    </location>
</feature>
<evidence type="ECO:0000313" key="3">
    <source>
        <dbReference type="Proteomes" id="UP000799757"/>
    </source>
</evidence>
<dbReference type="EMBL" id="MU002563">
    <property type="protein sequence ID" value="KAF2786058.1"/>
    <property type="molecule type" value="Genomic_DNA"/>
</dbReference>
<gene>
    <name evidence="2" type="ORF">K505DRAFT_154809</name>
</gene>
<sequence length="232" mass="25205">MSGPSRPPPVARPALTATAVTPPAAQPHLHNHECGEAGFLLRTPPLALHRHVARSPAFIRRVRLRSRDIHTRAHSHYGLPPLSTRESLPPSKDAPPALVAGLLAARGTLRCMECTRSPQPTGYFAIAVTTRSTHHICPARASNVAWALLPPFALLCFALLVRGPDVGHETETQIPHPAIHAPMYNICNANSPMSPSIHPSFRPSSLSREHEEKKTVRAALVAPKAKQLFVEM</sequence>
<protein>
    <submittedName>
        <fullName evidence="2">Uncharacterized protein</fullName>
    </submittedName>
</protein>
<evidence type="ECO:0000256" key="1">
    <source>
        <dbReference type="SAM" id="MobiDB-lite"/>
    </source>
</evidence>
<proteinExistence type="predicted"/>
<name>A0A6A6WQ55_9PLEO</name>
<dbReference type="AlphaFoldDB" id="A0A6A6WQ55"/>
<keyword evidence="3" id="KW-1185">Reference proteome</keyword>
<reference evidence="2" key="1">
    <citation type="journal article" date="2020" name="Stud. Mycol.">
        <title>101 Dothideomycetes genomes: a test case for predicting lifestyles and emergence of pathogens.</title>
        <authorList>
            <person name="Haridas S."/>
            <person name="Albert R."/>
            <person name="Binder M."/>
            <person name="Bloem J."/>
            <person name="Labutti K."/>
            <person name="Salamov A."/>
            <person name="Andreopoulos B."/>
            <person name="Baker S."/>
            <person name="Barry K."/>
            <person name="Bills G."/>
            <person name="Bluhm B."/>
            <person name="Cannon C."/>
            <person name="Castanera R."/>
            <person name="Culley D."/>
            <person name="Daum C."/>
            <person name="Ezra D."/>
            <person name="Gonzalez J."/>
            <person name="Henrissat B."/>
            <person name="Kuo A."/>
            <person name="Liang C."/>
            <person name="Lipzen A."/>
            <person name="Lutzoni F."/>
            <person name="Magnuson J."/>
            <person name="Mondo S."/>
            <person name="Nolan M."/>
            <person name="Ohm R."/>
            <person name="Pangilinan J."/>
            <person name="Park H.-J."/>
            <person name="Ramirez L."/>
            <person name="Alfaro M."/>
            <person name="Sun H."/>
            <person name="Tritt A."/>
            <person name="Yoshinaga Y."/>
            <person name="Zwiers L.-H."/>
            <person name="Turgeon B."/>
            <person name="Goodwin S."/>
            <person name="Spatafora J."/>
            <person name="Crous P."/>
            <person name="Grigoriev I."/>
        </authorList>
    </citation>
    <scope>NUCLEOTIDE SEQUENCE</scope>
    <source>
        <strain evidence="2">CBS 109.77</strain>
    </source>
</reference>
<dbReference type="Proteomes" id="UP000799757">
    <property type="component" value="Unassembled WGS sequence"/>
</dbReference>
<accession>A0A6A6WQ55</accession>
<organism evidence="2 3">
    <name type="scientific">Melanomma pulvis-pyrius CBS 109.77</name>
    <dbReference type="NCBI Taxonomy" id="1314802"/>
    <lineage>
        <taxon>Eukaryota</taxon>
        <taxon>Fungi</taxon>
        <taxon>Dikarya</taxon>
        <taxon>Ascomycota</taxon>
        <taxon>Pezizomycotina</taxon>
        <taxon>Dothideomycetes</taxon>
        <taxon>Pleosporomycetidae</taxon>
        <taxon>Pleosporales</taxon>
        <taxon>Melanommataceae</taxon>
        <taxon>Melanomma</taxon>
    </lineage>
</organism>